<feature type="non-terminal residue" evidence="2">
    <location>
        <position position="1"/>
    </location>
</feature>
<proteinExistence type="predicted"/>
<sequence>MHEGGTVDSISSKDESSSISDSNAPNNNVNVASLRLVEKLKLPTLAHPRPYKLQWLNSEEELVVAK</sequence>
<keyword evidence="3" id="KW-1185">Reference proteome</keyword>
<dbReference type="AlphaFoldDB" id="A0A371IHP8"/>
<gene>
    <name evidence="2" type="ORF">CR513_00333</name>
</gene>
<feature type="compositionally biased region" description="Basic and acidic residues" evidence="1">
    <location>
        <begin position="1"/>
        <end position="16"/>
    </location>
</feature>
<evidence type="ECO:0000256" key="1">
    <source>
        <dbReference type="SAM" id="MobiDB-lite"/>
    </source>
</evidence>
<evidence type="ECO:0000313" key="2">
    <source>
        <dbReference type="EMBL" id="RDY14582.1"/>
    </source>
</evidence>
<dbReference type="Proteomes" id="UP000257109">
    <property type="component" value="Unassembled WGS sequence"/>
</dbReference>
<organism evidence="2 3">
    <name type="scientific">Mucuna pruriens</name>
    <name type="common">Velvet bean</name>
    <name type="synonym">Dolichos pruriens</name>
    <dbReference type="NCBI Taxonomy" id="157652"/>
    <lineage>
        <taxon>Eukaryota</taxon>
        <taxon>Viridiplantae</taxon>
        <taxon>Streptophyta</taxon>
        <taxon>Embryophyta</taxon>
        <taxon>Tracheophyta</taxon>
        <taxon>Spermatophyta</taxon>
        <taxon>Magnoliopsida</taxon>
        <taxon>eudicotyledons</taxon>
        <taxon>Gunneridae</taxon>
        <taxon>Pentapetalae</taxon>
        <taxon>rosids</taxon>
        <taxon>fabids</taxon>
        <taxon>Fabales</taxon>
        <taxon>Fabaceae</taxon>
        <taxon>Papilionoideae</taxon>
        <taxon>50 kb inversion clade</taxon>
        <taxon>NPAAA clade</taxon>
        <taxon>indigoferoid/millettioid clade</taxon>
        <taxon>Phaseoleae</taxon>
        <taxon>Mucuna</taxon>
    </lineage>
</organism>
<protein>
    <submittedName>
        <fullName evidence="2">Uncharacterized protein</fullName>
    </submittedName>
</protein>
<accession>A0A371IHP8</accession>
<reference evidence="2" key="1">
    <citation type="submission" date="2018-05" db="EMBL/GenBank/DDBJ databases">
        <title>Draft genome of Mucuna pruriens seed.</title>
        <authorList>
            <person name="Nnadi N.E."/>
            <person name="Vos R."/>
            <person name="Hasami M.H."/>
            <person name="Devisetty U.K."/>
            <person name="Aguiy J.C."/>
        </authorList>
    </citation>
    <scope>NUCLEOTIDE SEQUENCE [LARGE SCALE GENOMIC DNA]</scope>
    <source>
        <strain evidence="2">JCA_2017</strain>
    </source>
</reference>
<feature type="compositionally biased region" description="Low complexity" evidence="1">
    <location>
        <begin position="17"/>
        <end position="28"/>
    </location>
</feature>
<dbReference type="EMBL" id="QJKJ01000051">
    <property type="protein sequence ID" value="RDY14582.1"/>
    <property type="molecule type" value="Genomic_DNA"/>
</dbReference>
<name>A0A371IHP8_MUCPR</name>
<feature type="region of interest" description="Disordered" evidence="1">
    <location>
        <begin position="1"/>
        <end position="28"/>
    </location>
</feature>
<evidence type="ECO:0000313" key="3">
    <source>
        <dbReference type="Proteomes" id="UP000257109"/>
    </source>
</evidence>
<comment type="caution">
    <text evidence="2">The sequence shown here is derived from an EMBL/GenBank/DDBJ whole genome shotgun (WGS) entry which is preliminary data.</text>
</comment>